<evidence type="ECO:0000256" key="3">
    <source>
        <dbReference type="ARBA" id="ARBA00023002"/>
    </source>
</evidence>
<name>A0AAE0RVH3_9BIVA</name>
<feature type="domain" description="NADP-dependent oxidoreductase" evidence="7">
    <location>
        <begin position="18"/>
        <end position="295"/>
    </location>
</feature>
<dbReference type="InterPro" id="IPR018170">
    <property type="entry name" value="Aldo/ket_reductase_CS"/>
</dbReference>
<dbReference type="InterPro" id="IPR023210">
    <property type="entry name" value="NADP_OxRdtase_dom"/>
</dbReference>
<keyword evidence="9" id="KW-1185">Reference proteome</keyword>
<protein>
    <recommendedName>
        <fullName evidence="7">NADP-dependent oxidoreductase domain-containing protein</fullName>
    </recommendedName>
</protein>
<dbReference type="PROSITE" id="PS00063">
    <property type="entry name" value="ALDOKETO_REDUCTASE_3"/>
    <property type="match status" value="1"/>
</dbReference>
<evidence type="ECO:0000256" key="1">
    <source>
        <dbReference type="ARBA" id="ARBA00007905"/>
    </source>
</evidence>
<dbReference type="PRINTS" id="PR00069">
    <property type="entry name" value="ALDKETRDTASE"/>
</dbReference>
<gene>
    <name evidence="8" type="ORF">CHS0354_035475</name>
</gene>
<reference evidence="8" key="2">
    <citation type="journal article" date="2021" name="Genome Biol. Evol.">
        <title>Developing a high-quality reference genome for a parasitic bivalve with doubly uniparental inheritance (Bivalvia: Unionida).</title>
        <authorList>
            <person name="Smith C.H."/>
        </authorList>
    </citation>
    <scope>NUCLEOTIDE SEQUENCE</scope>
    <source>
        <strain evidence="8">CHS0354</strain>
        <tissue evidence="8">Mantle</tissue>
    </source>
</reference>
<evidence type="ECO:0000256" key="5">
    <source>
        <dbReference type="PIRSR" id="PIRSR000097-2"/>
    </source>
</evidence>
<dbReference type="PIRSF" id="PIRSF000097">
    <property type="entry name" value="AKR"/>
    <property type="match status" value="1"/>
</dbReference>
<proteinExistence type="inferred from homology"/>
<reference evidence="8" key="1">
    <citation type="journal article" date="2021" name="Genome Biol. Evol.">
        <title>A High-Quality Reference Genome for a Parasitic Bivalve with Doubly Uniparental Inheritance (Bivalvia: Unionida).</title>
        <authorList>
            <person name="Smith C.H."/>
        </authorList>
    </citation>
    <scope>NUCLEOTIDE SEQUENCE</scope>
    <source>
        <strain evidence="8">CHS0354</strain>
    </source>
</reference>
<comment type="caution">
    <text evidence="8">The sequence shown here is derived from an EMBL/GenBank/DDBJ whole genome shotgun (WGS) entry which is preliminary data.</text>
</comment>
<evidence type="ECO:0000256" key="4">
    <source>
        <dbReference type="PIRSR" id="PIRSR000097-1"/>
    </source>
</evidence>
<evidence type="ECO:0000256" key="2">
    <source>
        <dbReference type="ARBA" id="ARBA00022857"/>
    </source>
</evidence>
<feature type="binding site" evidence="5">
    <location>
        <position position="113"/>
    </location>
    <ligand>
        <name>substrate</name>
    </ligand>
</feature>
<evidence type="ECO:0000313" key="8">
    <source>
        <dbReference type="EMBL" id="KAK3580433.1"/>
    </source>
</evidence>
<keyword evidence="2" id="KW-0521">NADP</keyword>
<dbReference type="EMBL" id="JAEAOA010002071">
    <property type="protein sequence ID" value="KAK3580433.1"/>
    <property type="molecule type" value="Genomic_DNA"/>
</dbReference>
<dbReference type="Gene3D" id="3.20.20.100">
    <property type="entry name" value="NADP-dependent oxidoreductase domain"/>
    <property type="match status" value="1"/>
</dbReference>
<organism evidence="8 9">
    <name type="scientific">Potamilus streckersoni</name>
    <dbReference type="NCBI Taxonomy" id="2493646"/>
    <lineage>
        <taxon>Eukaryota</taxon>
        <taxon>Metazoa</taxon>
        <taxon>Spiralia</taxon>
        <taxon>Lophotrochozoa</taxon>
        <taxon>Mollusca</taxon>
        <taxon>Bivalvia</taxon>
        <taxon>Autobranchia</taxon>
        <taxon>Heteroconchia</taxon>
        <taxon>Palaeoheterodonta</taxon>
        <taxon>Unionida</taxon>
        <taxon>Unionoidea</taxon>
        <taxon>Unionidae</taxon>
        <taxon>Ambleminae</taxon>
        <taxon>Lampsilini</taxon>
        <taxon>Potamilus</taxon>
    </lineage>
</organism>
<dbReference type="Pfam" id="PF00248">
    <property type="entry name" value="Aldo_ket_red"/>
    <property type="match status" value="1"/>
</dbReference>
<sequence length="322" mass="36207">MYPVNDIKLQTGQLMPVVGLGTWQSNPGEVKVAIDAAIEAGYKHIDCAYIYGNEAEIGQAIHDNITRGKVKREDLFIVTKLWNTFHDPSLVEGACRGSLKALQLKYLDLYLIHWPMGFKEGKDPFPSDKTGKIIPSKHRFTETWKAMETLVDKGLVKAIGVSNFSIKQLQDILTMKGLKHKPVYNQVEINPYCANEKLLQFCKDKDIAVVAYAPLGSQARPWARPDDPVLIEDPLVVKTAEKYNKSPAQVLLRWGVQRGYAVIPKSASPDRIRANIQIFDFQLSESDMKAISSLDRGFRGFPSLESIDHPEYPFNDTESTNI</sequence>
<reference evidence="8" key="3">
    <citation type="submission" date="2023-05" db="EMBL/GenBank/DDBJ databases">
        <authorList>
            <person name="Smith C.H."/>
        </authorList>
    </citation>
    <scope>NUCLEOTIDE SEQUENCE</scope>
    <source>
        <strain evidence="8">CHS0354</strain>
        <tissue evidence="8">Mantle</tissue>
    </source>
</reference>
<evidence type="ECO:0000313" key="9">
    <source>
        <dbReference type="Proteomes" id="UP001195483"/>
    </source>
</evidence>
<dbReference type="PROSITE" id="PS00062">
    <property type="entry name" value="ALDOKETO_REDUCTASE_2"/>
    <property type="match status" value="1"/>
</dbReference>
<feature type="site" description="Lowers pKa of active site Tyr" evidence="6">
    <location>
        <position position="80"/>
    </location>
</feature>
<keyword evidence="3" id="KW-0560">Oxidoreductase</keyword>
<evidence type="ECO:0000259" key="7">
    <source>
        <dbReference type="Pfam" id="PF00248"/>
    </source>
</evidence>
<feature type="active site" description="Proton donor" evidence="4">
    <location>
        <position position="51"/>
    </location>
</feature>
<dbReference type="Proteomes" id="UP001195483">
    <property type="component" value="Unassembled WGS sequence"/>
</dbReference>
<dbReference type="GO" id="GO:0016491">
    <property type="term" value="F:oxidoreductase activity"/>
    <property type="evidence" value="ECO:0007669"/>
    <property type="project" value="UniProtKB-KW"/>
</dbReference>
<dbReference type="InterPro" id="IPR020471">
    <property type="entry name" value="AKR"/>
</dbReference>
<dbReference type="PANTHER" id="PTHR11732">
    <property type="entry name" value="ALDO/KETO REDUCTASE"/>
    <property type="match status" value="1"/>
</dbReference>
<dbReference type="SUPFAM" id="SSF51430">
    <property type="entry name" value="NAD(P)-linked oxidoreductase"/>
    <property type="match status" value="1"/>
</dbReference>
<evidence type="ECO:0000256" key="6">
    <source>
        <dbReference type="PIRSR" id="PIRSR000097-3"/>
    </source>
</evidence>
<dbReference type="InterPro" id="IPR036812">
    <property type="entry name" value="NAD(P)_OxRdtase_dom_sf"/>
</dbReference>
<dbReference type="AlphaFoldDB" id="A0AAE0RVH3"/>
<accession>A0AAE0RVH3</accession>
<dbReference type="FunFam" id="3.20.20.100:FF:000006">
    <property type="entry name" value="Aldo-keto reductase family 1 member A1"/>
    <property type="match status" value="1"/>
</dbReference>
<comment type="similarity">
    <text evidence="1">Belongs to the aldo/keto reductase family.</text>
</comment>